<gene>
    <name evidence="1" type="ORF">A2482_00400</name>
</gene>
<accession>A0A1F5TGL6</accession>
<dbReference type="Proteomes" id="UP000178656">
    <property type="component" value="Unassembled WGS sequence"/>
</dbReference>
<reference evidence="1 2" key="1">
    <citation type="journal article" date="2016" name="Nat. Commun.">
        <title>Thousands of microbial genomes shed light on interconnected biogeochemical processes in an aquifer system.</title>
        <authorList>
            <person name="Anantharaman K."/>
            <person name="Brown C.T."/>
            <person name="Hug L.A."/>
            <person name="Sharon I."/>
            <person name="Castelle C.J."/>
            <person name="Probst A.J."/>
            <person name="Thomas B.C."/>
            <person name="Singh A."/>
            <person name="Wilkins M.J."/>
            <person name="Karaoz U."/>
            <person name="Brodie E.L."/>
            <person name="Williams K.H."/>
            <person name="Hubbard S.S."/>
            <person name="Banfield J.F."/>
        </authorList>
    </citation>
    <scope>NUCLEOTIDE SEQUENCE [LARGE SCALE GENOMIC DNA]</scope>
</reference>
<proteinExistence type="predicted"/>
<name>A0A1F5TGL6_9BACT</name>
<sequence>MEEQVKVFSSDNPYDIERCMNAWLSNVGGRIRIISRLQNTVALTKVRANTENVCQITITIFFEVVKKPDASTGRAD</sequence>
<organism evidence="1 2">
    <name type="scientific">Candidatus Falkowbacteria bacterium RIFOXYC2_FULL_48_21</name>
    <dbReference type="NCBI Taxonomy" id="1798005"/>
    <lineage>
        <taxon>Bacteria</taxon>
        <taxon>Candidatus Falkowiibacteriota</taxon>
    </lineage>
</organism>
<dbReference type="EMBL" id="MFGM01000009">
    <property type="protein sequence ID" value="OGF38054.1"/>
    <property type="molecule type" value="Genomic_DNA"/>
</dbReference>
<evidence type="ECO:0000313" key="1">
    <source>
        <dbReference type="EMBL" id="OGF38054.1"/>
    </source>
</evidence>
<comment type="caution">
    <text evidence="1">The sequence shown here is derived from an EMBL/GenBank/DDBJ whole genome shotgun (WGS) entry which is preliminary data.</text>
</comment>
<evidence type="ECO:0000313" key="2">
    <source>
        <dbReference type="Proteomes" id="UP000178656"/>
    </source>
</evidence>
<protein>
    <submittedName>
        <fullName evidence="1">Uncharacterized protein</fullName>
    </submittedName>
</protein>
<dbReference type="AlphaFoldDB" id="A0A1F5TGL6"/>